<feature type="domain" description="Protein kinase" evidence="1">
    <location>
        <begin position="173"/>
        <end position="496"/>
    </location>
</feature>
<protein>
    <recommendedName>
        <fullName evidence="1">Protein kinase domain-containing protein</fullName>
    </recommendedName>
</protein>
<accession>A0AA38WY01</accession>
<reference evidence="2" key="1">
    <citation type="submission" date="2022-10" db="EMBL/GenBank/DDBJ databases">
        <title>Culturing micro-colonial fungi from biological soil crusts in the Mojave desert and describing Neophaeococcomyces mojavensis, and introducing the new genera and species Taxawa tesnikishii.</title>
        <authorList>
            <person name="Kurbessoian T."/>
            <person name="Stajich J.E."/>
        </authorList>
    </citation>
    <scope>NUCLEOTIDE SEQUENCE</scope>
    <source>
        <strain evidence="2">TK_41</strain>
    </source>
</reference>
<dbReference type="InterPro" id="IPR011009">
    <property type="entry name" value="Kinase-like_dom_sf"/>
</dbReference>
<dbReference type="GO" id="GO:0005524">
    <property type="term" value="F:ATP binding"/>
    <property type="evidence" value="ECO:0007669"/>
    <property type="project" value="InterPro"/>
</dbReference>
<name>A0AA38WY01_9EURO</name>
<comment type="caution">
    <text evidence="2">The sequence shown here is derived from an EMBL/GenBank/DDBJ whole genome shotgun (WGS) entry which is preliminary data.</text>
</comment>
<proteinExistence type="predicted"/>
<organism evidence="2 3">
    <name type="scientific">Cladophialophora chaetospira</name>
    <dbReference type="NCBI Taxonomy" id="386627"/>
    <lineage>
        <taxon>Eukaryota</taxon>
        <taxon>Fungi</taxon>
        <taxon>Dikarya</taxon>
        <taxon>Ascomycota</taxon>
        <taxon>Pezizomycotina</taxon>
        <taxon>Eurotiomycetes</taxon>
        <taxon>Chaetothyriomycetidae</taxon>
        <taxon>Chaetothyriales</taxon>
        <taxon>Herpotrichiellaceae</taxon>
        <taxon>Cladophialophora</taxon>
    </lineage>
</organism>
<dbReference type="Gene3D" id="1.10.510.10">
    <property type="entry name" value="Transferase(Phosphotransferase) domain 1"/>
    <property type="match status" value="1"/>
</dbReference>
<dbReference type="GO" id="GO:0004672">
    <property type="term" value="F:protein kinase activity"/>
    <property type="evidence" value="ECO:0007669"/>
    <property type="project" value="InterPro"/>
</dbReference>
<sequence>MSGVELGLAIVATVDLCFKYGNLLVELYTSFKAAESRLKEHIVRLETVWFRTTSQLQVLKSVWQSLNPTHQQIQNQIVDILAGKLKIAVSRIEGVIKKDANTPSEIPGRVRRWKYALLKEGLDKSLDEIETWQRIFDPSWFFIMQTAASVIDDELSAADQGSTSPAIASASSLRIALRPDSGDKAKVFLPLQGLNLDQSLDIAFSSLTLAQRKGSSKWLILEKVNRPAKSDPALFIKDVRDIARKLSHANPLTFGLLNCYGVIRLFDSGAAHPSSFTFVFRVPDGFSNPRTLRAVLQHDSIDHSLSERFEIAKGLARAVSYVHCFGFVHKNIRPETVLLLHDGNASLGHPFLVGFEAFRNADGRTLRLGDSTWNLNIYRHPHRQGEIPHDDYVMQHDIYSLGVCLLELGLFVSFVVYDEDSIPSCTSSVFGLPAEALKAAKAIDVKEHLVSLARAELPKRMGSKYTNVVVTCLTCLDEENIDFGDQSEFQDEDGILVGVRYIDKVC</sequence>
<evidence type="ECO:0000313" key="3">
    <source>
        <dbReference type="Proteomes" id="UP001172673"/>
    </source>
</evidence>
<dbReference type="PANTHER" id="PTHR37542:SF1">
    <property type="entry name" value="PRION-INHIBITION AND PROPAGATION HELO DOMAIN-CONTAINING PROTEIN"/>
    <property type="match status" value="1"/>
</dbReference>
<dbReference type="InterPro" id="IPR000719">
    <property type="entry name" value="Prot_kinase_dom"/>
</dbReference>
<gene>
    <name evidence="2" type="ORF">H2200_012016</name>
</gene>
<dbReference type="PANTHER" id="PTHR37542">
    <property type="entry name" value="HELO DOMAIN-CONTAINING PROTEIN-RELATED"/>
    <property type="match status" value="1"/>
</dbReference>
<dbReference type="AlphaFoldDB" id="A0AA38WY01"/>
<evidence type="ECO:0000313" key="2">
    <source>
        <dbReference type="EMBL" id="KAJ9603238.1"/>
    </source>
</evidence>
<dbReference type="SUPFAM" id="SSF56112">
    <property type="entry name" value="Protein kinase-like (PK-like)"/>
    <property type="match status" value="1"/>
</dbReference>
<dbReference type="PROSITE" id="PS50011">
    <property type="entry name" value="PROTEIN_KINASE_DOM"/>
    <property type="match status" value="1"/>
</dbReference>
<keyword evidence="3" id="KW-1185">Reference proteome</keyword>
<dbReference type="EMBL" id="JAPDRK010000022">
    <property type="protein sequence ID" value="KAJ9603238.1"/>
    <property type="molecule type" value="Genomic_DNA"/>
</dbReference>
<dbReference type="Proteomes" id="UP001172673">
    <property type="component" value="Unassembled WGS sequence"/>
</dbReference>
<evidence type="ECO:0000259" key="1">
    <source>
        <dbReference type="PROSITE" id="PS50011"/>
    </source>
</evidence>